<dbReference type="Gene3D" id="3.40.50.12780">
    <property type="entry name" value="N-terminal domain of ligase-like"/>
    <property type="match status" value="2"/>
</dbReference>
<evidence type="ECO:0000259" key="3">
    <source>
        <dbReference type="Pfam" id="PF00501"/>
    </source>
</evidence>
<protein>
    <submittedName>
        <fullName evidence="4">SDR family NAD(P)-dependent oxidoreductase</fullName>
    </submittedName>
</protein>
<dbReference type="PRINTS" id="PR00081">
    <property type="entry name" value="GDHRDH"/>
</dbReference>
<dbReference type="InterPro" id="IPR002347">
    <property type="entry name" value="SDR_fam"/>
</dbReference>
<keyword evidence="5" id="KW-1185">Reference proteome</keyword>
<comment type="similarity">
    <text evidence="1">Belongs to the short-chain dehydrogenases/reductases (SDR) family.</text>
</comment>
<dbReference type="InterPro" id="IPR036291">
    <property type="entry name" value="NAD(P)-bd_dom_sf"/>
</dbReference>
<gene>
    <name evidence="4" type="ORF">ACFOZ4_37760</name>
</gene>
<dbReference type="PANTHER" id="PTHR44196">
    <property type="entry name" value="DEHYDROGENASE/REDUCTASE SDR FAMILY MEMBER 7B"/>
    <property type="match status" value="1"/>
</dbReference>
<dbReference type="Pfam" id="PF00106">
    <property type="entry name" value="adh_short"/>
    <property type="match status" value="1"/>
</dbReference>
<keyword evidence="2" id="KW-0560">Oxidoreductase</keyword>
<accession>A0ABV8LZ56</accession>
<dbReference type="InterPro" id="IPR000873">
    <property type="entry name" value="AMP-dep_synth/lig_dom"/>
</dbReference>
<dbReference type="PANTHER" id="PTHR44196:SF1">
    <property type="entry name" value="DEHYDROGENASE_REDUCTASE SDR FAMILY MEMBER 7B"/>
    <property type="match status" value="1"/>
</dbReference>
<dbReference type="CDD" id="cd05233">
    <property type="entry name" value="SDR_c"/>
    <property type="match status" value="1"/>
</dbReference>
<dbReference type="Pfam" id="PF00501">
    <property type="entry name" value="AMP-binding"/>
    <property type="match status" value="1"/>
</dbReference>
<dbReference type="SUPFAM" id="SSF51735">
    <property type="entry name" value="NAD(P)-binding Rossmann-fold domains"/>
    <property type="match status" value="1"/>
</dbReference>
<dbReference type="SUPFAM" id="SSF56801">
    <property type="entry name" value="Acetyl-CoA synthetase-like"/>
    <property type="match status" value="1"/>
</dbReference>
<dbReference type="Proteomes" id="UP001595816">
    <property type="component" value="Unassembled WGS sequence"/>
</dbReference>
<dbReference type="RefSeq" id="WP_253750871.1">
    <property type="nucleotide sequence ID" value="NZ_JAMZDZ010000001.1"/>
</dbReference>
<reference evidence="5" key="1">
    <citation type="journal article" date="2019" name="Int. J. Syst. Evol. Microbiol.">
        <title>The Global Catalogue of Microorganisms (GCM) 10K type strain sequencing project: providing services to taxonomists for standard genome sequencing and annotation.</title>
        <authorList>
            <consortium name="The Broad Institute Genomics Platform"/>
            <consortium name="The Broad Institute Genome Sequencing Center for Infectious Disease"/>
            <person name="Wu L."/>
            <person name="Ma J."/>
        </authorList>
    </citation>
    <scope>NUCLEOTIDE SEQUENCE [LARGE SCALE GENOMIC DNA]</scope>
    <source>
        <strain evidence="5">CGMCC 4.7289</strain>
    </source>
</reference>
<dbReference type="InterPro" id="IPR042099">
    <property type="entry name" value="ANL_N_sf"/>
</dbReference>
<evidence type="ECO:0000256" key="1">
    <source>
        <dbReference type="ARBA" id="ARBA00006484"/>
    </source>
</evidence>
<organism evidence="4 5">
    <name type="scientific">Hamadaea flava</name>
    <dbReference type="NCBI Taxonomy" id="1742688"/>
    <lineage>
        <taxon>Bacteria</taxon>
        <taxon>Bacillati</taxon>
        <taxon>Actinomycetota</taxon>
        <taxon>Actinomycetes</taxon>
        <taxon>Micromonosporales</taxon>
        <taxon>Micromonosporaceae</taxon>
        <taxon>Hamadaea</taxon>
    </lineage>
</organism>
<dbReference type="EMBL" id="JBHSAY010000029">
    <property type="protein sequence ID" value="MFC4136387.1"/>
    <property type="molecule type" value="Genomic_DNA"/>
</dbReference>
<dbReference type="CDD" id="cd04433">
    <property type="entry name" value="AFD_class_I"/>
    <property type="match status" value="1"/>
</dbReference>
<proteinExistence type="inferred from homology"/>
<evidence type="ECO:0000313" key="5">
    <source>
        <dbReference type="Proteomes" id="UP001595816"/>
    </source>
</evidence>
<sequence length="652" mass="68318">MGSATHWLKLLGGIVVPGIGDRALRRRVAGRIVLVTGASEGIGAATAIRLGAAGAVVLLAARTESRLHEVRATIEAAGGKAYAYPADLSDPEQAERLGERILRDHRRVDVVVCNAGRSIHRSVADTADRFHDVVRTADLNYLGPVRLLLTLLPAMRAGDGGHIVNVSTAGLLTPAQNWSSYLASKAAFDVWLRCAAPELRLDGVTVTSFYSGLVRTRMSAPTKFFRRYPAATPDEAASTVCRAVARRPRTVQAWWSRPGEVLAAAFKSPVERGMAASARLLPLRAAALVDPLRMVRLAWASRRYGWTLTAATAGGRTGEVALVDRSGPLTRGELQAAAQSCAAALRDRGVRPGDRVGIRCATHRGLAITASAAGLLGLDTVLLPPHAEPAATLTVLISDDAPGTPWLTLVGGPGGALGRPPVRGRLTVLTSGTTGTPRLVRRKLTWRSLLGPALAHLRHIPIRTGRPIIVAVPAYHGYGLSYLAAGLALGAPVVLVPGKDPAAVLAAAREHRPTAIFALPEHLAGLAAQPDAADLPPGVRIVTGAEPLAPELSRRLLDVFGDRVYNLFGSTEAGWAAMATPADLKAAPGTVGRPPAGVRLHVLTDDGRPALPGETGAVHVGGWLPQGRLVPTGDLGHLDRAGRLMLDGRAPS</sequence>
<comment type="caution">
    <text evidence="4">The sequence shown here is derived from an EMBL/GenBank/DDBJ whole genome shotgun (WGS) entry which is preliminary data.</text>
</comment>
<evidence type="ECO:0000256" key="2">
    <source>
        <dbReference type="ARBA" id="ARBA00023002"/>
    </source>
</evidence>
<dbReference type="Gene3D" id="3.40.50.720">
    <property type="entry name" value="NAD(P)-binding Rossmann-like Domain"/>
    <property type="match status" value="1"/>
</dbReference>
<evidence type="ECO:0000313" key="4">
    <source>
        <dbReference type="EMBL" id="MFC4136387.1"/>
    </source>
</evidence>
<name>A0ABV8LZ56_9ACTN</name>
<feature type="domain" description="AMP-dependent synthetase/ligase" evidence="3">
    <location>
        <begin position="430"/>
        <end position="622"/>
    </location>
</feature>